<evidence type="ECO:0000313" key="2">
    <source>
        <dbReference type="EMBL" id="VXC51296.1"/>
    </source>
</evidence>
<dbReference type="EMBL" id="CABWMV010000006">
    <property type="protein sequence ID" value="VXC51296.1"/>
    <property type="molecule type" value="Genomic_DNA"/>
</dbReference>
<dbReference type="PANTHER" id="PTHR31061:SF24">
    <property type="entry name" value="LD22376P"/>
    <property type="match status" value="1"/>
</dbReference>
<evidence type="ECO:0000313" key="3">
    <source>
        <dbReference type="Proteomes" id="UP000432350"/>
    </source>
</evidence>
<keyword evidence="1" id="KW-0812">Transmembrane</keyword>
<dbReference type="AlphaFoldDB" id="A0A653Z972"/>
<feature type="transmembrane region" description="Helical" evidence="1">
    <location>
        <begin position="53"/>
        <end position="73"/>
    </location>
</feature>
<reference evidence="2 3" key="1">
    <citation type="submission" date="2019-10" db="EMBL/GenBank/DDBJ databases">
        <authorList>
            <person name="Karimi E."/>
        </authorList>
    </citation>
    <scope>NUCLEOTIDE SEQUENCE [LARGE SCALE GENOMIC DNA]</scope>
    <source>
        <strain evidence="2">Sphingobacterium sp. 8BC</strain>
    </source>
</reference>
<dbReference type="RefSeq" id="WP_070565818.1">
    <property type="nucleotide sequence ID" value="NZ_CP068086.1"/>
</dbReference>
<organism evidence="2 3">
    <name type="scientific">Sphingobacterium multivorum</name>
    <dbReference type="NCBI Taxonomy" id="28454"/>
    <lineage>
        <taxon>Bacteria</taxon>
        <taxon>Pseudomonadati</taxon>
        <taxon>Bacteroidota</taxon>
        <taxon>Sphingobacteriia</taxon>
        <taxon>Sphingobacteriales</taxon>
        <taxon>Sphingobacteriaceae</taxon>
        <taxon>Sphingobacterium</taxon>
    </lineage>
</organism>
<feature type="transmembrane region" description="Helical" evidence="1">
    <location>
        <begin position="338"/>
        <end position="360"/>
    </location>
</feature>
<feature type="transmembrane region" description="Helical" evidence="1">
    <location>
        <begin position="233"/>
        <end position="253"/>
    </location>
</feature>
<protein>
    <submittedName>
        <fullName evidence="2">Uncharacterized protein</fullName>
    </submittedName>
</protein>
<feature type="transmembrane region" description="Helical" evidence="1">
    <location>
        <begin position="117"/>
        <end position="137"/>
    </location>
</feature>
<dbReference type="PANTHER" id="PTHR31061">
    <property type="entry name" value="LD22376P"/>
    <property type="match status" value="1"/>
</dbReference>
<name>A0A653Z972_SPHMU</name>
<feature type="transmembrane region" description="Helical" evidence="1">
    <location>
        <begin position="366"/>
        <end position="387"/>
    </location>
</feature>
<keyword evidence="1" id="KW-1133">Transmembrane helix</keyword>
<accession>A0A653Z972</accession>
<evidence type="ECO:0000256" key="1">
    <source>
        <dbReference type="SAM" id="Phobius"/>
    </source>
</evidence>
<feature type="transmembrane region" description="Helical" evidence="1">
    <location>
        <begin position="85"/>
        <end position="105"/>
    </location>
</feature>
<proteinExistence type="predicted"/>
<sequence length="397" mass="44919">MNELQAVPTIRIRSMDVMRGLTLFLMLFVNDLFIPAVPKWLVHTEADEDGMGLADWVFPGFLFMVGVAVPYAVAAREKLGSSTTVIFVHMLIRTLSLLLIGVLILNGSRVDPQLTGMSHLLWLGLLYVFVFLIWNHYPKDSTYPLFFKGMRLVGVVGIIYLVYMFKASDGKGLEVGWWGILGLIGWGYFAAASIFLLSRGRIIVVVCGWLIFFLLNILAHTELKIELSGIGRYLHVLLSGNIPCIVLAGTLVGMLMKRYAATPRILLRILFLLATIWLAMGFVLRFWFILSKIHGTPSWALVCCGISVLLLIPLYYFIDVKGYQRGMRVFEEAGKNSLTTYLAPDLIYFICWGFHLPLFFYKQSEYMGLAIAGSLLWAFAMLWYAILLKKLPIYLKL</sequence>
<feature type="transmembrane region" description="Helical" evidence="1">
    <location>
        <begin position="177"/>
        <end position="197"/>
    </location>
</feature>
<dbReference type="Proteomes" id="UP000432350">
    <property type="component" value="Unassembled WGS sequence"/>
</dbReference>
<feature type="transmembrane region" description="Helical" evidence="1">
    <location>
        <begin position="299"/>
        <end position="318"/>
    </location>
</feature>
<gene>
    <name evidence="2" type="ORF">SPHINGO8BC_140079</name>
</gene>
<feature type="transmembrane region" description="Helical" evidence="1">
    <location>
        <begin position="21"/>
        <end position="41"/>
    </location>
</feature>
<feature type="transmembrane region" description="Helical" evidence="1">
    <location>
        <begin position="149"/>
        <end position="165"/>
    </location>
</feature>
<feature type="transmembrane region" description="Helical" evidence="1">
    <location>
        <begin position="202"/>
        <end position="221"/>
    </location>
</feature>
<keyword evidence="1" id="KW-0472">Membrane</keyword>
<feature type="transmembrane region" description="Helical" evidence="1">
    <location>
        <begin position="265"/>
        <end position="287"/>
    </location>
</feature>